<organism evidence="3">
    <name type="scientific">Oppiella nova</name>
    <dbReference type="NCBI Taxonomy" id="334625"/>
    <lineage>
        <taxon>Eukaryota</taxon>
        <taxon>Metazoa</taxon>
        <taxon>Ecdysozoa</taxon>
        <taxon>Arthropoda</taxon>
        <taxon>Chelicerata</taxon>
        <taxon>Arachnida</taxon>
        <taxon>Acari</taxon>
        <taxon>Acariformes</taxon>
        <taxon>Sarcoptiformes</taxon>
        <taxon>Oribatida</taxon>
        <taxon>Brachypylina</taxon>
        <taxon>Oppioidea</taxon>
        <taxon>Oppiidae</taxon>
        <taxon>Oppiella</taxon>
    </lineage>
</organism>
<feature type="region of interest" description="Disordered" evidence="1">
    <location>
        <begin position="1"/>
        <end position="50"/>
    </location>
</feature>
<dbReference type="SUPFAM" id="SSF57625">
    <property type="entry name" value="Invertebrate chitin-binding proteins"/>
    <property type="match status" value="1"/>
</dbReference>
<sequence length="190" mass="21706">MITISVIRADEEMSDMSAEQTPHIMKGEESNEQMKAEESDSSTDSALLSEETTQTYLLMEEVDNTSEEPNEQSTTEAMPEELITSEYNGLDDKQSSSSFSCFGRSFGQYADVSKECHVFHLCYPFFNSSSDELLYQRITFLCDDDSVFDQKRFICVDNSTVEHKCTDSEGLYTTSNQEYLIRVFSHAKHY</sequence>
<evidence type="ECO:0000313" key="4">
    <source>
        <dbReference type="Proteomes" id="UP000728032"/>
    </source>
</evidence>
<dbReference type="AlphaFoldDB" id="A0A7R9QRK5"/>
<dbReference type="InterPro" id="IPR036508">
    <property type="entry name" value="Chitin-bd_dom_sf"/>
</dbReference>
<evidence type="ECO:0000256" key="1">
    <source>
        <dbReference type="SAM" id="MobiDB-lite"/>
    </source>
</evidence>
<dbReference type="EMBL" id="CAJPVJ010010268">
    <property type="protein sequence ID" value="CAG2173110.1"/>
    <property type="molecule type" value="Genomic_DNA"/>
</dbReference>
<dbReference type="GO" id="GO:0008061">
    <property type="term" value="F:chitin binding"/>
    <property type="evidence" value="ECO:0007669"/>
    <property type="project" value="InterPro"/>
</dbReference>
<feature type="compositionally biased region" description="Basic and acidic residues" evidence="1">
    <location>
        <begin position="25"/>
        <end position="38"/>
    </location>
</feature>
<gene>
    <name evidence="3" type="ORF">ONB1V03_LOCUS12563</name>
</gene>
<dbReference type="EMBL" id="OC925093">
    <property type="protein sequence ID" value="CAD7655923.1"/>
    <property type="molecule type" value="Genomic_DNA"/>
</dbReference>
<reference evidence="3" key="1">
    <citation type="submission" date="2020-11" db="EMBL/GenBank/DDBJ databases">
        <authorList>
            <person name="Tran Van P."/>
        </authorList>
    </citation>
    <scope>NUCLEOTIDE SEQUENCE</scope>
</reference>
<dbReference type="InterPro" id="IPR002557">
    <property type="entry name" value="Chitin-bd_dom"/>
</dbReference>
<dbReference type="PROSITE" id="PS50940">
    <property type="entry name" value="CHIT_BIND_II"/>
    <property type="match status" value="1"/>
</dbReference>
<name>A0A7R9QRK5_9ACAR</name>
<accession>A0A7R9QRK5</accession>
<dbReference type="OrthoDB" id="6434376at2759"/>
<dbReference type="Proteomes" id="UP000728032">
    <property type="component" value="Unassembled WGS sequence"/>
</dbReference>
<evidence type="ECO:0000259" key="2">
    <source>
        <dbReference type="PROSITE" id="PS50940"/>
    </source>
</evidence>
<dbReference type="GO" id="GO:0005576">
    <property type="term" value="C:extracellular region"/>
    <property type="evidence" value="ECO:0007669"/>
    <property type="project" value="InterPro"/>
</dbReference>
<feature type="domain" description="Chitin-binding type-2" evidence="2">
    <location>
        <begin position="98"/>
        <end position="167"/>
    </location>
</feature>
<evidence type="ECO:0000313" key="3">
    <source>
        <dbReference type="EMBL" id="CAD7655923.1"/>
    </source>
</evidence>
<keyword evidence="4" id="KW-1185">Reference proteome</keyword>
<proteinExistence type="predicted"/>
<protein>
    <recommendedName>
        <fullName evidence="2">Chitin-binding type-2 domain-containing protein</fullName>
    </recommendedName>
</protein>